<dbReference type="PANTHER" id="PTHR43625">
    <property type="entry name" value="AFLATOXIN B1 ALDEHYDE REDUCTASE"/>
    <property type="match status" value="1"/>
</dbReference>
<dbReference type="CDD" id="cd19076">
    <property type="entry name" value="AKR_AKR13A_13D"/>
    <property type="match status" value="1"/>
</dbReference>
<name>A0ABT2J5Z0_9PSEU</name>
<dbReference type="InterPro" id="IPR036812">
    <property type="entry name" value="NAD(P)_OxRdtase_dom_sf"/>
</dbReference>
<dbReference type="PRINTS" id="PR00069">
    <property type="entry name" value="ALDKETRDTASE"/>
</dbReference>
<evidence type="ECO:0000259" key="2">
    <source>
        <dbReference type="Pfam" id="PF00248"/>
    </source>
</evidence>
<keyword evidence="4" id="KW-1185">Reference proteome</keyword>
<dbReference type="InterPro" id="IPR020471">
    <property type="entry name" value="AKR"/>
</dbReference>
<feature type="domain" description="NADP-dependent oxidoreductase" evidence="2">
    <location>
        <begin position="14"/>
        <end position="305"/>
    </location>
</feature>
<gene>
    <name evidence="3" type="ORF">JT362_07750</name>
</gene>
<dbReference type="Pfam" id="PF00248">
    <property type="entry name" value="Aldo_ket_red"/>
    <property type="match status" value="1"/>
</dbReference>
<evidence type="ECO:0000313" key="4">
    <source>
        <dbReference type="Proteomes" id="UP001156441"/>
    </source>
</evidence>
<accession>A0ABT2J5Z0</accession>
<dbReference type="EMBL" id="JAFFZE010000006">
    <property type="protein sequence ID" value="MCT2583009.1"/>
    <property type="molecule type" value="Genomic_DNA"/>
</dbReference>
<dbReference type="InterPro" id="IPR050791">
    <property type="entry name" value="Aldo-Keto_reductase"/>
</dbReference>
<proteinExistence type="predicted"/>
<protein>
    <submittedName>
        <fullName evidence="3">Aldo/keto reductase</fullName>
    </submittedName>
</protein>
<dbReference type="Gene3D" id="3.20.20.100">
    <property type="entry name" value="NADP-dependent oxidoreductase domain"/>
    <property type="match status" value="1"/>
</dbReference>
<comment type="caution">
    <text evidence="3">The sequence shown here is derived from an EMBL/GenBank/DDBJ whole genome shotgun (WGS) entry which is preliminary data.</text>
</comment>
<dbReference type="PANTHER" id="PTHR43625:SF40">
    <property type="entry name" value="ALDO-KETO REDUCTASE YAKC [NADP(+)]"/>
    <property type="match status" value="1"/>
</dbReference>
<dbReference type="SUPFAM" id="SSF51430">
    <property type="entry name" value="NAD(P)-linked oxidoreductase"/>
    <property type="match status" value="1"/>
</dbReference>
<reference evidence="3 4" key="1">
    <citation type="submission" date="2021-02" db="EMBL/GenBank/DDBJ databases">
        <title>Actinophytocola xerophila sp. nov., isolated from soil of cotton cropping field.</title>
        <authorList>
            <person name="Huang R."/>
            <person name="Chen X."/>
            <person name="Ge X."/>
            <person name="Liu W."/>
        </authorList>
    </citation>
    <scope>NUCLEOTIDE SEQUENCE [LARGE SCALE GENOMIC DNA]</scope>
    <source>
        <strain evidence="3 4">S1-96</strain>
    </source>
</reference>
<dbReference type="Proteomes" id="UP001156441">
    <property type="component" value="Unassembled WGS sequence"/>
</dbReference>
<dbReference type="RefSeq" id="WP_260190342.1">
    <property type="nucleotide sequence ID" value="NZ_JAFFZE010000006.1"/>
</dbReference>
<evidence type="ECO:0000256" key="1">
    <source>
        <dbReference type="ARBA" id="ARBA00023002"/>
    </source>
</evidence>
<organism evidence="3 4">
    <name type="scientific">Actinophytocola gossypii</name>
    <dbReference type="NCBI Taxonomy" id="2812003"/>
    <lineage>
        <taxon>Bacteria</taxon>
        <taxon>Bacillati</taxon>
        <taxon>Actinomycetota</taxon>
        <taxon>Actinomycetes</taxon>
        <taxon>Pseudonocardiales</taxon>
        <taxon>Pseudonocardiaceae</taxon>
    </lineage>
</organism>
<evidence type="ECO:0000313" key="3">
    <source>
        <dbReference type="EMBL" id="MCT2583009.1"/>
    </source>
</evidence>
<keyword evidence="1" id="KW-0560">Oxidoreductase</keyword>
<sequence length="326" mass="34881">MESRTVGTLEVSALGLGCMGMSETYGPADDAESVRVVHRALDLGVNFLDTADVYGGGHNEELVGRAIRDRRDEVVLATKFGIREIVGGGVVRVDGSPEYVRAAIDRSLTRLGVDVIDLYYLHRRDPDVPIEDTVGAMAELVEAGKVRHLGLSEVNADTLRRAHATHPIAAVQSEFSLFNRGLAEYVLPTAVELGVGVVPYSPVGRGFLTGNLDALRDLGEGDFRRGLPQFQGENLERNIALAQRVQGLATTLGVTPVQVALAWLLAQGEHVAPIPGTKRLRYLEENAAAVDVRLSADQLAEIDSSVPGGAVSGERYTPEGLAAVNR</sequence>
<dbReference type="InterPro" id="IPR023210">
    <property type="entry name" value="NADP_OxRdtase_dom"/>
</dbReference>